<gene>
    <name evidence="1" type="ORF">EVJ58_g2683</name>
</gene>
<dbReference type="Gene3D" id="3.80.10.10">
    <property type="entry name" value="Ribonuclease Inhibitor"/>
    <property type="match status" value="1"/>
</dbReference>
<dbReference type="SUPFAM" id="SSF52047">
    <property type="entry name" value="RNI-like"/>
    <property type="match status" value="1"/>
</dbReference>
<protein>
    <recommendedName>
        <fullName evidence="3">F-box domain-containing protein</fullName>
    </recommendedName>
</protein>
<dbReference type="STRING" id="34475.A0A4Y9YPJ2"/>
<accession>A0A4Y9YPJ2</accession>
<proteinExistence type="predicted"/>
<dbReference type="InterPro" id="IPR032675">
    <property type="entry name" value="LRR_dom_sf"/>
</dbReference>
<dbReference type="EMBL" id="SEKV01000101">
    <property type="protein sequence ID" value="TFY64354.1"/>
    <property type="molecule type" value="Genomic_DNA"/>
</dbReference>
<dbReference type="Proteomes" id="UP000298390">
    <property type="component" value="Unassembled WGS sequence"/>
</dbReference>
<evidence type="ECO:0000313" key="2">
    <source>
        <dbReference type="Proteomes" id="UP000298390"/>
    </source>
</evidence>
<sequence>MALLSLNYDVLSAIVEQTDPSSALKLSMASRGAYDLGIAQALASVTLSRSQRQVSAFCQFLLADPTRLPQLRELTIESSAFGVARHIEFQRTADFSAVAELADVLRRARRLRRLSIACFEDFLAHEPRIGDAICALPELVEISLHNCGQLAMGVLSHLRGSLRKVQFTALFNRKLPTFFHRLQSQDRIETLELAHLDLSDGSQPYGEVHELPHMPSVRSLSLRGSTARMSLFVRAMPNLQRLHLSDVYSRALGTPGGRKRECWVRLAYLKGNVPDLQQWDIACPVRWLQLGLTAYHYDTAIDIIRRTTPAILSLPVETKVDATFWTRFVDVASGVRHLELCLDEGKVHKLSWWLAHIPALLRTLSLTSIFICVRHTQRIGAEEDFKPIDVRVDRTYQTIRERVAAAIPSLKYVAIAIATKCEDPFEEQQKAPLWWQVTRVSGMTILDIVPYEKGATLRERLMNMPS</sequence>
<comment type="caution">
    <text evidence="1">The sequence shown here is derived from an EMBL/GenBank/DDBJ whole genome shotgun (WGS) entry which is preliminary data.</text>
</comment>
<evidence type="ECO:0000313" key="1">
    <source>
        <dbReference type="EMBL" id="TFY64354.1"/>
    </source>
</evidence>
<dbReference type="AlphaFoldDB" id="A0A4Y9YPJ2"/>
<name>A0A4Y9YPJ2_9APHY</name>
<evidence type="ECO:0008006" key="3">
    <source>
        <dbReference type="Google" id="ProtNLM"/>
    </source>
</evidence>
<organism evidence="1 2">
    <name type="scientific">Rhodofomes roseus</name>
    <dbReference type="NCBI Taxonomy" id="34475"/>
    <lineage>
        <taxon>Eukaryota</taxon>
        <taxon>Fungi</taxon>
        <taxon>Dikarya</taxon>
        <taxon>Basidiomycota</taxon>
        <taxon>Agaricomycotina</taxon>
        <taxon>Agaricomycetes</taxon>
        <taxon>Polyporales</taxon>
        <taxon>Rhodofomes</taxon>
    </lineage>
</organism>
<reference evidence="1 2" key="1">
    <citation type="submission" date="2019-01" db="EMBL/GenBank/DDBJ databases">
        <title>Genome sequencing of the rare red list fungi Fomitopsis rosea.</title>
        <authorList>
            <person name="Buettner E."/>
            <person name="Kellner H."/>
        </authorList>
    </citation>
    <scope>NUCLEOTIDE SEQUENCE [LARGE SCALE GENOMIC DNA]</scope>
    <source>
        <strain evidence="1 2">DSM 105464</strain>
    </source>
</reference>